<name>A0A174N4N2_9FIRM</name>
<dbReference type="Gene3D" id="1.20.1740.10">
    <property type="entry name" value="Amino acid/polyamine transporter I"/>
    <property type="match status" value="1"/>
</dbReference>
<evidence type="ECO:0000256" key="4">
    <source>
        <dbReference type="ARBA" id="ARBA00022989"/>
    </source>
</evidence>
<keyword evidence="4 6" id="KW-1133">Transmembrane helix</keyword>
<organism evidence="7 8">
    <name type="scientific">Anaerotruncus colihominis</name>
    <dbReference type="NCBI Taxonomy" id="169435"/>
    <lineage>
        <taxon>Bacteria</taxon>
        <taxon>Bacillati</taxon>
        <taxon>Bacillota</taxon>
        <taxon>Clostridia</taxon>
        <taxon>Eubacteriales</taxon>
        <taxon>Oscillospiraceae</taxon>
        <taxon>Anaerotruncus</taxon>
    </lineage>
</organism>
<evidence type="ECO:0000256" key="3">
    <source>
        <dbReference type="ARBA" id="ARBA00022692"/>
    </source>
</evidence>
<comment type="subcellular location">
    <subcellularLocation>
        <location evidence="1">Cell membrane</location>
        <topology evidence="1">Multi-pass membrane protein</topology>
    </subcellularLocation>
</comment>
<dbReference type="EMBL" id="CZBE01000004">
    <property type="protein sequence ID" value="CUP41817.1"/>
    <property type="molecule type" value="Genomic_DNA"/>
</dbReference>
<evidence type="ECO:0000313" key="7">
    <source>
        <dbReference type="EMBL" id="CUP41817.1"/>
    </source>
</evidence>
<dbReference type="Proteomes" id="UP000095765">
    <property type="component" value="Unassembled WGS sequence"/>
</dbReference>
<dbReference type="InterPro" id="IPR050367">
    <property type="entry name" value="APC_superfamily"/>
</dbReference>
<feature type="transmembrane region" description="Helical" evidence="6">
    <location>
        <begin position="199"/>
        <end position="222"/>
    </location>
</feature>
<dbReference type="PANTHER" id="PTHR42770:SF7">
    <property type="entry name" value="MEMBRANE PROTEIN"/>
    <property type="match status" value="1"/>
</dbReference>
<dbReference type="Pfam" id="PF13520">
    <property type="entry name" value="AA_permease_2"/>
    <property type="match status" value="1"/>
</dbReference>
<accession>A0A174N4N2</accession>
<feature type="transmembrane region" description="Helical" evidence="6">
    <location>
        <begin position="28"/>
        <end position="50"/>
    </location>
</feature>
<protein>
    <submittedName>
        <fullName evidence="7">D-serine/D-alanine/glycine transporter</fullName>
    </submittedName>
</protein>
<feature type="transmembrane region" description="Helical" evidence="6">
    <location>
        <begin position="234"/>
        <end position="258"/>
    </location>
</feature>
<gene>
    <name evidence="7" type="primary">cycA</name>
    <name evidence="7" type="ORF">ERS852551_00727</name>
</gene>
<dbReference type="InterPro" id="IPR002293">
    <property type="entry name" value="AA/rel_permease1"/>
</dbReference>
<evidence type="ECO:0000256" key="5">
    <source>
        <dbReference type="ARBA" id="ARBA00023136"/>
    </source>
</evidence>
<dbReference type="RefSeq" id="WP_207643385.1">
    <property type="nucleotide sequence ID" value="NZ_CABIWA010000004.1"/>
</dbReference>
<evidence type="ECO:0000256" key="1">
    <source>
        <dbReference type="ARBA" id="ARBA00004651"/>
    </source>
</evidence>
<feature type="transmembrane region" description="Helical" evidence="6">
    <location>
        <begin position="56"/>
        <end position="79"/>
    </location>
</feature>
<feature type="transmembrane region" description="Helical" evidence="6">
    <location>
        <begin position="128"/>
        <end position="151"/>
    </location>
</feature>
<dbReference type="GO" id="GO:0022857">
    <property type="term" value="F:transmembrane transporter activity"/>
    <property type="evidence" value="ECO:0007669"/>
    <property type="project" value="InterPro"/>
</dbReference>
<dbReference type="PANTHER" id="PTHR42770">
    <property type="entry name" value="AMINO ACID TRANSPORTER-RELATED"/>
    <property type="match status" value="1"/>
</dbReference>
<dbReference type="GO" id="GO:0005886">
    <property type="term" value="C:plasma membrane"/>
    <property type="evidence" value="ECO:0007669"/>
    <property type="project" value="UniProtKB-SubCell"/>
</dbReference>
<evidence type="ECO:0000256" key="6">
    <source>
        <dbReference type="SAM" id="Phobius"/>
    </source>
</evidence>
<keyword evidence="3 6" id="KW-0812">Transmembrane</keyword>
<evidence type="ECO:0000313" key="8">
    <source>
        <dbReference type="Proteomes" id="UP000095765"/>
    </source>
</evidence>
<dbReference type="AlphaFoldDB" id="A0A174N4N2"/>
<reference evidence="7 8" key="1">
    <citation type="submission" date="2015-09" db="EMBL/GenBank/DDBJ databases">
        <authorList>
            <consortium name="Pathogen Informatics"/>
        </authorList>
    </citation>
    <scope>NUCLEOTIDE SEQUENCE [LARGE SCALE GENOMIC DNA]</scope>
    <source>
        <strain evidence="7 8">2789STDY5834939</strain>
    </source>
</reference>
<feature type="transmembrane region" description="Helical" evidence="6">
    <location>
        <begin position="158"/>
        <end position="179"/>
    </location>
</feature>
<keyword evidence="2" id="KW-1003">Cell membrane</keyword>
<keyword evidence="5 6" id="KW-0472">Membrane</keyword>
<proteinExistence type="predicted"/>
<sequence length="277" mass="28751">MSEQANSAAVSTAPTTKDLKRVLGRKELMSLAIGQIIGAGIMALMGTAIGMTGRSVFYAFLLSTVFVVIDSLGSILIGGTVRLRGGDYTKMAALVGKRTAGAYVICDFIWNIGIAILPLSFADYLQSLIPGIPIKATALVVLTLFFVINLFGVKQAALIETIMLVVMGLALGSFVVFGMPQVQPGAFGGVSNYLLNGPVGIISAAAFLTYATSGSFVVISYSGECKHPTKDIPFVLIASTLVVAGIYAVISIVAAGVLPIEQVADQSLALVAKKNPA</sequence>
<evidence type="ECO:0000256" key="2">
    <source>
        <dbReference type="ARBA" id="ARBA00022475"/>
    </source>
</evidence>
<feature type="transmembrane region" description="Helical" evidence="6">
    <location>
        <begin position="100"/>
        <end position="122"/>
    </location>
</feature>